<dbReference type="HAMAP" id="MF_00229">
    <property type="entry name" value="His_ammonia_lyase"/>
    <property type="match status" value="1"/>
</dbReference>
<comment type="catalytic activity">
    <reaction evidence="5 6 8">
        <text>L-histidine = trans-urocanate + NH4(+)</text>
        <dbReference type="Rhea" id="RHEA:21232"/>
        <dbReference type="ChEBI" id="CHEBI:17771"/>
        <dbReference type="ChEBI" id="CHEBI:28938"/>
        <dbReference type="ChEBI" id="CHEBI:57595"/>
        <dbReference type="EC" id="4.3.1.3"/>
    </reaction>
</comment>
<dbReference type="InterPro" id="IPR022313">
    <property type="entry name" value="Phe/His_NH3-lyase_AS"/>
</dbReference>
<evidence type="ECO:0000256" key="5">
    <source>
        <dbReference type="ARBA" id="ARBA00049269"/>
    </source>
</evidence>
<evidence type="ECO:0000313" key="11">
    <source>
        <dbReference type="Proteomes" id="UP000737113"/>
    </source>
</evidence>
<comment type="similarity">
    <text evidence="6 7">Belongs to the PAL/histidase family.</text>
</comment>
<evidence type="ECO:0000256" key="8">
    <source>
        <dbReference type="RuleBase" id="RU004479"/>
    </source>
</evidence>
<dbReference type="PANTHER" id="PTHR10362">
    <property type="entry name" value="HISTIDINE AMMONIA-LYASE"/>
    <property type="match status" value="1"/>
</dbReference>
<feature type="cross-link" description="5-imidazolinone (Ala-Gly)" evidence="6">
    <location>
        <begin position="147"/>
        <end position="149"/>
    </location>
</feature>
<dbReference type="InterPro" id="IPR008948">
    <property type="entry name" value="L-Aspartase-like"/>
</dbReference>
<dbReference type="EC" id="4.3.1.3" evidence="2 6"/>
<evidence type="ECO:0000256" key="7">
    <source>
        <dbReference type="RuleBase" id="RU003954"/>
    </source>
</evidence>
<evidence type="ECO:0000256" key="6">
    <source>
        <dbReference type="HAMAP-Rule" id="MF_00229"/>
    </source>
</evidence>
<dbReference type="AlphaFoldDB" id="A0A972G846"/>
<evidence type="ECO:0000256" key="1">
    <source>
        <dbReference type="ARBA" id="ARBA00005113"/>
    </source>
</evidence>
<keyword evidence="11" id="KW-1185">Reference proteome</keyword>
<dbReference type="Gene3D" id="1.10.275.10">
    <property type="entry name" value="Fumarase/aspartase (N-terminal domain)"/>
    <property type="match status" value="1"/>
</dbReference>
<accession>A0A972G846</accession>
<evidence type="ECO:0000256" key="3">
    <source>
        <dbReference type="ARBA" id="ARBA00022808"/>
    </source>
</evidence>
<keyword evidence="3 6" id="KW-0369">Histidine metabolism</keyword>
<dbReference type="FunFam" id="1.20.200.10:FF:000003">
    <property type="entry name" value="Histidine ammonia-lyase"/>
    <property type="match status" value="1"/>
</dbReference>
<comment type="caution">
    <text evidence="10">The sequence shown here is derived from an EMBL/GenBank/DDBJ whole genome shotgun (WGS) entry which is preliminary data.</text>
</comment>
<name>A0A972G846_9GAMM</name>
<comment type="subcellular location">
    <subcellularLocation>
        <location evidence="6 9">Cytoplasm</location>
    </subcellularLocation>
</comment>
<dbReference type="InterPro" id="IPR001106">
    <property type="entry name" value="Aromatic_Lyase"/>
</dbReference>
<feature type="modified residue" description="2,3-didehydroalanine (Ser)" evidence="6">
    <location>
        <position position="148"/>
    </location>
</feature>
<dbReference type="Proteomes" id="UP000737113">
    <property type="component" value="Unassembled WGS sequence"/>
</dbReference>
<protein>
    <recommendedName>
        <fullName evidence="2 6">Histidine ammonia-lyase</fullName>
        <shortName evidence="6">Histidase</shortName>
        <ecNumber evidence="2 6">4.3.1.3</ecNumber>
    </recommendedName>
</protein>
<sequence>MSHTHHHLVLEPGSLTLAQLRDISRHKLTLELAPAATETINASAAIVQQVLDEGRTVYGINTGFGLLANTKIAPEDLQLLQRSIVLSHAAGTGQYMQDATVRLMMVLKINSLSRGFSGIRLEVINFLIALVNAEVYPCVPEKGSVGASGDLAPLAHMCLPLLGEGEMSHRGEILSAAEGLAIAGLQPLDLAAKEGLALLNGTQASTALALEGLFHAEDLFAASSVIGAMSVEAAMGSRSPFDARIHAARGQKGQIDSAAVFRHLLGEDSEIAVSHANCEKVQDPYSLRCQPQVLGACLSQIRHAAEVLGTEANGVTDNPLVFQDTGDIISGGNFHAEPVAMAADNLAIAIAELGAIAERRIALLIDSSLSKLPPFLVKNGGVNSGFMIAQVTAAALASENKTYAHPASVDSLPTSANQEDHVSMATFAARRLRDMSENTRGVLAVELLAAAQGLDFRAPLTPSAAVARAKAELREVVAYYDKDRYFGPDIEAATDLLYTASFNAYLPAGVLPSL</sequence>
<dbReference type="Pfam" id="PF00221">
    <property type="entry name" value="Lyase_aromatic"/>
    <property type="match status" value="1"/>
</dbReference>
<dbReference type="FunFam" id="1.10.275.10:FF:000005">
    <property type="entry name" value="Histidine ammonia-lyase"/>
    <property type="match status" value="1"/>
</dbReference>
<dbReference type="GO" id="GO:0004397">
    <property type="term" value="F:histidine ammonia-lyase activity"/>
    <property type="evidence" value="ECO:0007669"/>
    <property type="project" value="UniProtKB-UniRule"/>
</dbReference>
<dbReference type="EMBL" id="JAAXYH010000010">
    <property type="protein sequence ID" value="NMH66225.1"/>
    <property type="molecule type" value="Genomic_DNA"/>
</dbReference>
<keyword evidence="4 6" id="KW-0456">Lyase</keyword>
<organism evidence="10 11">
    <name type="scientific">Shewanella salipaludis</name>
    <dbReference type="NCBI Taxonomy" id="2723052"/>
    <lineage>
        <taxon>Bacteria</taxon>
        <taxon>Pseudomonadati</taxon>
        <taxon>Pseudomonadota</taxon>
        <taxon>Gammaproteobacteria</taxon>
        <taxon>Alteromonadales</taxon>
        <taxon>Shewanellaceae</taxon>
        <taxon>Shewanella</taxon>
    </lineage>
</organism>
<dbReference type="SUPFAM" id="SSF48557">
    <property type="entry name" value="L-aspartase-like"/>
    <property type="match status" value="1"/>
</dbReference>
<dbReference type="InterPro" id="IPR024083">
    <property type="entry name" value="Fumarase/histidase_N"/>
</dbReference>
<dbReference type="NCBIfam" id="NF006871">
    <property type="entry name" value="PRK09367.1"/>
    <property type="match status" value="1"/>
</dbReference>
<evidence type="ECO:0000256" key="4">
    <source>
        <dbReference type="ARBA" id="ARBA00023239"/>
    </source>
</evidence>
<dbReference type="GO" id="GO:0006548">
    <property type="term" value="P:L-histidine catabolic process"/>
    <property type="evidence" value="ECO:0007669"/>
    <property type="project" value="UniProtKB-UniRule"/>
</dbReference>
<evidence type="ECO:0000256" key="2">
    <source>
        <dbReference type="ARBA" id="ARBA00012994"/>
    </source>
</evidence>
<dbReference type="PROSITE" id="PS00488">
    <property type="entry name" value="PAL_HISTIDASE"/>
    <property type="match status" value="1"/>
</dbReference>
<dbReference type="CDD" id="cd00332">
    <property type="entry name" value="PAL-HAL"/>
    <property type="match status" value="1"/>
</dbReference>
<dbReference type="GO" id="GO:0005737">
    <property type="term" value="C:cytoplasm"/>
    <property type="evidence" value="ECO:0007669"/>
    <property type="project" value="UniProtKB-SubCell"/>
</dbReference>
<dbReference type="RefSeq" id="WP_169564945.1">
    <property type="nucleotide sequence ID" value="NZ_JAAXYH010000010.1"/>
</dbReference>
<comment type="PTM">
    <text evidence="6">Contains an active site 4-methylidene-imidazol-5-one (MIO), which is formed autocatalytically by cyclization and dehydration of residues Ala-Ser-Gly.</text>
</comment>
<dbReference type="InterPro" id="IPR005921">
    <property type="entry name" value="HutH"/>
</dbReference>
<evidence type="ECO:0000256" key="9">
    <source>
        <dbReference type="RuleBase" id="RU004480"/>
    </source>
</evidence>
<evidence type="ECO:0000313" key="10">
    <source>
        <dbReference type="EMBL" id="NMH66225.1"/>
    </source>
</evidence>
<comment type="pathway">
    <text evidence="1 6 8">Amino-acid degradation; L-histidine degradation into L-glutamate; N-formimidoyl-L-glutamate from L-histidine: step 1/3.</text>
</comment>
<proteinExistence type="inferred from homology"/>
<gene>
    <name evidence="6 10" type="primary">hutH</name>
    <name evidence="10" type="ORF">HC757_13755</name>
</gene>
<dbReference type="NCBIfam" id="TIGR01225">
    <property type="entry name" value="hutH"/>
    <property type="match status" value="1"/>
</dbReference>
<reference evidence="10" key="1">
    <citation type="submission" date="2020-04" db="EMBL/GenBank/DDBJ databases">
        <title>Description of Shewanella salipaludis sp. nov., isolated from a salt marsh.</title>
        <authorList>
            <person name="Park S."/>
            <person name="Yoon J.-H."/>
        </authorList>
    </citation>
    <scope>NUCLEOTIDE SEQUENCE</scope>
    <source>
        <strain evidence="10">SHSM-M6</strain>
    </source>
</reference>
<keyword evidence="6" id="KW-0963">Cytoplasm</keyword>
<dbReference type="Gene3D" id="1.20.200.10">
    <property type="entry name" value="Fumarase/aspartase (Central domain)"/>
    <property type="match status" value="1"/>
</dbReference>